<gene>
    <name evidence="1" type="ORF">BU16DRAFT_561269</name>
</gene>
<organism evidence="1 2">
    <name type="scientific">Lophium mytilinum</name>
    <dbReference type="NCBI Taxonomy" id="390894"/>
    <lineage>
        <taxon>Eukaryota</taxon>
        <taxon>Fungi</taxon>
        <taxon>Dikarya</taxon>
        <taxon>Ascomycota</taxon>
        <taxon>Pezizomycotina</taxon>
        <taxon>Dothideomycetes</taxon>
        <taxon>Pleosporomycetidae</taxon>
        <taxon>Mytilinidiales</taxon>
        <taxon>Mytilinidiaceae</taxon>
        <taxon>Lophium</taxon>
    </lineage>
</organism>
<keyword evidence="2" id="KW-1185">Reference proteome</keyword>
<dbReference type="OrthoDB" id="10592610at2759"/>
<dbReference type="EMBL" id="MU004188">
    <property type="protein sequence ID" value="KAF2496455.1"/>
    <property type="molecule type" value="Genomic_DNA"/>
</dbReference>
<reference evidence="1" key="1">
    <citation type="journal article" date="2020" name="Stud. Mycol.">
        <title>101 Dothideomycetes genomes: a test case for predicting lifestyles and emergence of pathogens.</title>
        <authorList>
            <person name="Haridas S."/>
            <person name="Albert R."/>
            <person name="Binder M."/>
            <person name="Bloem J."/>
            <person name="Labutti K."/>
            <person name="Salamov A."/>
            <person name="Andreopoulos B."/>
            <person name="Baker S."/>
            <person name="Barry K."/>
            <person name="Bills G."/>
            <person name="Bluhm B."/>
            <person name="Cannon C."/>
            <person name="Castanera R."/>
            <person name="Culley D."/>
            <person name="Daum C."/>
            <person name="Ezra D."/>
            <person name="Gonzalez J."/>
            <person name="Henrissat B."/>
            <person name="Kuo A."/>
            <person name="Liang C."/>
            <person name="Lipzen A."/>
            <person name="Lutzoni F."/>
            <person name="Magnuson J."/>
            <person name="Mondo S."/>
            <person name="Nolan M."/>
            <person name="Ohm R."/>
            <person name="Pangilinan J."/>
            <person name="Park H.-J."/>
            <person name="Ramirez L."/>
            <person name="Alfaro M."/>
            <person name="Sun H."/>
            <person name="Tritt A."/>
            <person name="Yoshinaga Y."/>
            <person name="Zwiers L.-H."/>
            <person name="Turgeon B."/>
            <person name="Goodwin S."/>
            <person name="Spatafora J."/>
            <person name="Crous P."/>
            <person name="Grigoriev I."/>
        </authorList>
    </citation>
    <scope>NUCLEOTIDE SEQUENCE</scope>
    <source>
        <strain evidence="1">CBS 269.34</strain>
    </source>
</reference>
<evidence type="ECO:0000313" key="2">
    <source>
        <dbReference type="Proteomes" id="UP000799750"/>
    </source>
</evidence>
<accession>A0A6A6QVN2</accession>
<sequence length="254" mass="29262">MATRPSMMSKIRELERRSVAVMSRIREPAIRKYTTLTLRAKLYFRSAHWDENNDHYFDVYLEGHQWQSKRLYLTPSDNSHSSYDISFGLGNYDIDFHRDDGPVLGRQIICSGDIGPLHPNGSTTLLRFYSDAHQSHVGGQNLGMMLQHYRTGRRTLLFSSAKSHPRRRFVWTRLNAAFPTRTVPDIGLGLTDDQGNDWVHFQNNMPKVLIHKRSKVGRLYVCEGNLLQEVEDIVVASCMAVLMEGEPGWKRLAR</sequence>
<evidence type="ECO:0000313" key="1">
    <source>
        <dbReference type="EMBL" id="KAF2496455.1"/>
    </source>
</evidence>
<protein>
    <submittedName>
        <fullName evidence="1">Uncharacterized protein</fullName>
    </submittedName>
</protein>
<dbReference type="AlphaFoldDB" id="A0A6A6QVN2"/>
<name>A0A6A6QVN2_9PEZI</name>
<dbReference type="Proteomes" id="UP000799750">
    <property type="component" value="Unassembled WGS sequence"/>
</dbReference>
<proteinExistence type="predicted"/>